<dbReference type="GO" id="GO:0042781">
    <property type="term" value="F:3'-tRNA processing endoribonuclease activity"/>
    <property type="evidence" value="ECO:0007669"/>
    <property type="project" value="TreeGrafter"/>
</dbReference>
<sequence length="248" mass="26686">MRQVTVLGSCGAYPEPGRACSGFAIDWDGYRLVLDLGYATLPRLLAHWPDGAVDAVAITHEHPDHCVDLHGLFRMRLYGGKAEPRIPLYCPPGVLARLSGLEPDVDLEAVFDVHPLPGSYRVGPFELTGLPLPHFVDNAGIRLQAGEIALAYTGDTGPDAALAELGRDADLFIVEATDREGETLRSARNLMTSAEAGHWAKRAGARRLMLTHFWPGNDREVSLAAARAEFDGEVLAAEEGLVVALGPC</sequence>
<organism evidence="2 3">
    <name type="scientific">Lentzea alba</name>
    <dbReference type="NCBI Taxonomy" id="2714351"/>
    <lineage>
        <taxon>Bacteria</taxon>
        <taxon>Bacillati</taxon>
        <taxon>Actinomycetota</taxon>
        <taxon>Actinomycetes</taxon>
        <taxon>Pseudonocardiales</taxon>
        <taxon>Pseudonocardiaceae</taxon>
        <taxon>Lentzea</taxon>
    </lineage>
</organism>
<dbReference type="PANTHER" id="PTHR46018">
    <property type="entry name" value="ZINC PHOSPHODIESTERASE ELAC PROTEIN 1"/>
    <property type="match status" value="1"/>
</dbReference>
<gene>
    <name evidence="2" type="ORF">G7043_35150</name>
</gene>
<dbReference type="SUPFAM" id="SSF56281">
    <property type="entry name" value="Metallo-hydrolase/oxidoreductase"/>
    <property type="match status" value="1"/>
</dbReference>
<dbReference type="InterPro" id="IPR036866">
    <property type="entry name" value="RibonucZ/Hydroxyglut_hydro"/>
</dbReference>
<feature type="domain" description="Metallo-beta-lactamase" evidence="1">
    <location>
        <begin position="19"/>
        <end position="198"/>
    </location>
</feature>
<dbReference type="Pfam" id="PF12706">
    <property type="entry name" value="Lactamase_B_2"/>
    <property type="match status" value="1"/>
</dbReference>
<dbReference type="InterPro" id="IPR001279">
    <property type="entry name" value="Metallo-B-lactamas"/>
</dbReference>
<evidence type="ECO:0000313" key="2">
    <source>
        <dbReference type="EMBL" id="NGY64162.1"/>
    </source>
</evidence>
<dbReference type="AlphaFoldDB" id="A0A7C9RZA0"/>
<comment type="caution">
    <text evidence="2">The sequence shown here is derived from an EMBL/GenBank/DDBJ whole genome shotgun (WGS) entry which is preliminary data.</text>
</comment>
<accession>A0A7C9RZA0</accession>
<dbReference type="RefSeq" id="WP_166052981.1">
    <property type="nucleotide sequence ID" value="NZ_JAAMPJ010000012.1"/>
</dbReference>
<dbReference type="Gene3D" id="3.60.15.10">
    <property type="entry name" value="Ribonuclease Z/Hydroxyacylglutathione hydrolase-like"/>
    <property type="match status" value="1"/>
</dbReference>
<keyword evidence="3" id="KW-1185">Reference proteome</keyword>
<evidence type="ECO:0000259" key="1">
    <source>
        <dbReference type="SMART" id="SM00849"/>
    </source>
</evidence>
<protein>
    <submittedName>
        <fullName evidence="2">MBL fold metallo-hydrolase</fullName>
    </submittedName>
</protein>
<dbReference type="SMART" id="SM00849">
    <property type="entry name" value="Lactamase_B"/>
    <property type="match status" value="1"/>
</dbReference>
<keyword evidence="2" id="KW-0378">Hydrolase</keyword>
<dbReference type="PANTHER" id="PTHR46018:SF4">
    <property type="entry name" value="METALLO-HYDROLASE YHFI-RELATED"/>
    <property type="match status" value="1"/>
</dbReference>
<dbReference type="EMBL" id="JAAMPJ010000012">
    <property type="protein sequence ID" value="NGY64162.1"/>
    <property type="molecule type" value="Genomic_DNA"/>
</dbReference>
<reference evidence="2 3" key="1">
    <citation type="submission" date="2020-03" db="EMBL/GenBank/DDBJ databases">
        <title>Isolation and identification of active actinomycetes.</title>
        <authorList>
            <person name="Sun X."/>
        </authorList>
    </citation>
    <scope>NUCLEOTIDE SEQUENCE [LARGE SCALE GENOMIC DNA]</scope>
    <source>
        <strain evidence="2 3">NEAU-D13</strain>
    </source>
</reference>
<dbReference type="Proteomes" id="UP000481360">
    <property type="component" value="Unassembled WGS sequence"/>
</dbReference>
<name>A0A7C9RZA0_9PSEU</name>
<evidence type="ECO:0000313" key="3">
    <source>
        <dbReference type="Proteomes" id="UP000481360"/>
    </source>
</evidence>
<proteinExistence type="predicted"/>
<dbReference type="CDD" id="cd07716">
    <property type="entry name" value="RNaseZ_short-form-like_MBL-fold"/>
    <property type="match status" value="1"/>
</dbReference>